<dbReference type="InterPro" id="IPR002731">
    <property type="entry name" value="ATPase_BadF"/>
</dbReference>
<dbReference type="EMBL" id="JAADZU010000023">
    <property type="protein sequence ID" value="NDK89740.1"/>
    <property type="molecule type" value="Genomic_DNA"/>
</dbReference>
<dbReference type="RefSeq" id="WP_059036688.1">
    <property type="nucleotide sequence ID" value="NZ_JAADZU010000023.1"/>
</dbReference>
<dbReference type="PANTHER" id="PTHR43190">
    <property type="entry name" value="N-ACETYL-D-GLUCOSAMINE KINASE"/>
    <property type="match status" value="1"/>
</dbReference>
<organism evidence="2 3">
    <name type="scientific">Gordonia desulfuricans</name>
    <dbReference type="NCBI Taxonomy" id="89051"/>
    <lineage>
        <taxon>Bacteria</taxon>
        <taxon>Bacillati</taxon>
        <taxon>Actinomycetota</taxon>
        <taxon>Actinomycetes</taxon>
        <taxon>Mycobacteriales</taxon>
        <taxon>Gordoniaceae</taxon>
        <taxon>Gordonia</taxon>
    </lineage>
</organism>
<sequence length="305" mass="31188">MDDVTESDAGGPIVAFDIGGSKTHAMRASASSVVSEVIVGSANISSMGDGEAGKQLDQAIAGMGGAGGVDVVVAGSAGIDAPSAAARLERLLAERFTTAQIRVVNDTQLILGAAGLDDGIALISGTGAVAWGRRGEATGRAGGWGHLLGDEGSGYWVAREAIRLTLADHDAGRPQSELAGLLLAECDLGAVVDFLDAFYTRTPRYWAQRAHLVFEQAAAGEPRCTDIVDRSSDALAGLVIRVAQILDIDGPVVCGGGQVVHQDMLQSRLRERLAAAGISDVRALGAEPVQGAVRLGRAILGRSGA</sequence>
<dbReference type="SUPFAM" id="SSF53067">
    <property type="entry name" value="Actin-like ATPase domain"/>
    <property type="match status" value="2"/>
</dbReference>
<proteinExistence type="predicted"/>
<dbReference type="Pfam" id="PF01869">
    <property type="entry name" value="BcrAD_BadFG"/>
    <property type="match status" value="1"/>
</dbReference>
<dbReference type="Gene3D" id="3.30.420.40">
    <property type="match status" value="2"/>
</dbReference>
<dbReference type="InterPro" id="IPR043129">
    <property type="entry name" value="ATPase_NBD"/>
</dbReference>
<accession>A0A7K3LNA8</accession>
<evidence type="ECO:0000313" key="3">
    <source>
        <dbReference type="Proteomes" id="UP000466307"/>
    </source>
</evidence>
<evidence type="ECO:0000313" key="2">
    <source>
        <dbReference type="EMBL" id="NDK89740.1"/>
    </source>
</evidence>
<feature type="domain" description="ATPase BadF/BadG/BcrA/BcrD type" evidence="1">
    <location>
        <begin position="17"/>
        <end position="293"/>
    </location>
</feature>
<dbReference type="Proteomes" id="UP000466307">
    <property type="component" value="Unassembled WGS sequence"/>
</dbReference>
<dbReference type="CDD" id="cd24007">
    <property type="entry name" value="ASKHA_NBD_eukNAGK-like"/>
    <property type="match status" value="1"/>
</dbReference>
<dbReference type="InterPro" id="IPR052519">
    <property type="entry name" value="Euk-type_GlcNAc_Kinase"/>
</dbReference>
<keyword evidence="3" id="KW-1185">Reference proteome</keyword>
<name>A0A7K3LNA8_9ACTN</name>
<dbReference type="PANTHER" id="PTHR43190:SF3">
    <property type="entry name" value="N-ACETYL-D-GLUCOSAMINE KINASE"/>
    <property type="match status" value="1"/>
</dbReference>
<reference evidence="2 3" key="1">
    <citation type="submission" date="2020-01" db="EMBL/GenBank/DDBJ databases">
        <title>Investigation of new actinobacteria for the biodesulphurisation of diesel fuel.</title>
        <authorList>
            <person name="Athi Narayanan S.M."/>
        </authorList>
    </citation>
    <scope>NUCLEOTIDE SEQUENCE [LARGE SCALE GENOMIC DNA]</scope>
    <source>
        <strain evidence="2 3">213E</strain>
    </source>
</reference>
<protein>
    <submittedName>
        <fullName evidence="2">ATPase</fullName>
    </submittedName>
</protein>
<dbReference type="AlphaFoldDB" id="A0A7K3LNA8"/>
<comment type="caution">
    <text evidence="2">The sequence shown here is derived from an EMBL/GenBank/DDBJ whole genome shotgun (WGS) entry which is preliminary data.</text>
</comment>
<gene>
    <name evidence="2" type="ORF">GYA93_09140</name>
</gene>
<evidence type="ECO:0000259" key="1">
    <source>
        <dbReference type="Pfam" id="PF01869"/>
    </source>
</evidence>